<evidence type="ECO:0000256" key="1">
    <source>
        <dbReference type="ARBA" id="ARBA00001946"/>
    </source>
</evidence>
<dbReference type="PANTHER" id="PTHR45138:SF9">
    <property type="entry name" value="DIGUANYLATE CYCLASE DGCM-RELATED"/>
    <property type="match status" value="1"/>
</dbReference>
<evidence type="ECO:0000256" key="3">
    <source>
        <dbReference type="ARBA" id="ARBA00012528"/>
    </source>
</evidence>
<evidence type="ECO:0000256" key="2">
    <source>
        <dbReference type="ARBA" id="ARBA00004665"/>
    </source>
</evidence>
<dbReference type="GO" id="GO:0043709">
    <property type="term" value="P:cell adhesion involved in single-species biofilm formation"/>
    <property type="evidence" value="ECO:0007669"/>
    <property type="project" value="TreeGrafter"/>
</dbReference>
<feature type="transmembrane region" description="Helical" evidence="5">
    <location>
        <begin position="117"/>
        <end position="137"/>
    </location>
</feature>
<name>A0A2S9ICM4_9GAMM</name>
<dbReference type="RefSeq" id="WP_105592787.1">
    <property type="nucleotide sequence ID" value="NZ_PDET01000006.1"/>
</dbReference>
<feature type="transmembrane region" description="Helical" evidence="5">
    <location>
        <begin position="37"/>
        <end position="53"/>
    </location>
</feature>
<keyword evidence="5" id="KW-1133">Transmembrane helix</keyword>
<gene>
    <name evidence="7" type="ORF">CQW29_11035</name>
</gene>
<dbReference type="PROSITE" id="PS50887">
    <property type="entry name" value="GGDEF"/>
    <property type="match status" value="1"/>
</dbReference>
<keyword evidence="8" id="KW-1185">Reference proteome</keyword>
<feature type="transmembrane region" description="Helical" evidence="5">
    <location>
        <begin position="265"/>
        <end position="284"/>
    </location>
</feature>
<reference evidence="7 8" key="1">
    <citation type="submission" date="2017-10" db="EMBL/GenBank/DDBJ databases">
        <title>Draft genome of two endophytic bacteria isolated from 'guarana' Paullinia cupana (Mart.) Ducke.</title>
        <authorList>
            <person name="Siqueira K.A."/>
            <person name="Liotti R.G."/>
            <person name="Mendes T.A."/>
            <person name="Soares M.A."/>
        </authorList>
    </citation>
    <scope>NUCLEOTIDE SEQUENCE [LARGE SCALE GENOMIC DNA]</scope>
    <source>
        <strain evidence="7 8">342</strain>
    </source>
</reference>
<feature type="transmembrane region" description="Helical" evidence="5">
    <location>
        <begin position="60"/>
        <end position="80"/>
    </location>
</feature>
<evidence type="ECO:0000256" key="4">
    <source>
        <dbReference type="ARBA" id="ARBA00034247"/>
    </source>
</evidence>
<evidence type="ECO:0000259" key="6">
    <source>
        <dbReference type="PROSITE" id="PS50887"/>
    </source>
</evidence>
<dbReference type="GO" id="GO:0052621">
    <property type="term" value="F:diguanylate cyclase activity"/>
    <property type="evidence" value="ECO:0007669"/>
    <property type="project" value="UniProtKB-EC"/>
</dbReference>
<feature type="transmembrane region" description="Helical" evidence="5">
    <location>
        <begin position="224"/>
        <end position="245"/>
    </location>
</feature>
<sequence length="464" mass="51137">MPNNKNRIHQVIVLFFFAILLSVIGLCFRNFESMSIFWPGNAVLLGLLIRFPALDNRVSLLVLFFGMLITDLCWGTPAMISVGVNFSNITFIAAARWVLLTRHFTRPYPRRLQSLMRIFPASIAGALVCAAIGGIVSERYFHDELFKAWFSWFSEQMSTSILLLPAVISLPRRDELRLILRKTFESSLLPLVALLVTTAMSIWVGGGGSLLFPLPALLWCAISYPLFITCCLTLITGISEIILVAGNVLNIQGENDLFRIDSLSAARLGVAAMTISPLIVSLSIEANKRLVARVTRRADYDLLTGALTRSGLSSRLQSLIAPRNRLAGFSGALFLVDIDRFKNINDTWGHAAGDYVLAQTVHCIQQALPPTSLVCRMGGEEFLVLLEGANEARAFLLANRLRNSIENNAIMHKGNDLSVTASIGISLLNISSVQALDEAINRADEQLYIAKSSGRNQVRPEFVL</sequence>
<comment type="caution">
    <text evidence="7">The sequence shown here is derived from an EMBL/GenBank/DDBJ whole genome shotgun (WGS) entry which is preliminary data.</text>
</comment>
<dbReference type="SUPFAM" id="SSF55073">
    <property type="entry name" value="Nucleotide cyclase"/>
    <property type="match status" value="1"/>
</dbReference>
<dbReference type="FunFam" id="3.30.70.270:FF:000001">
    <property type="entry name" value="Diguanylate cyclase domain protein"/>
    <property type="match status" value="1"/>
</dbReference>
<keyword evidence="5" id="KW-0812">Transmembrane</keyword>
<dbReference type="EC" id="2.7.7.65" evidence="3"/>
<dbReference type="InterPro" id="IPR050469">
    <property type="entry name" value="Diguanylate_Cyclase"/>
</dbReference>
<dbReference type="InterPro" id="IPR000160">
    <property type="entry name" value="GGDEF_dom"/>
</dbReference>
<dbReference type="SMART" id="SM00267">
    <property type="entry name" value="GGDEF"/>
    <property type="match status" value="1"/>
</dbReference>
<organism evidence="7 8">
    <name type="scientific">Pantoea coffeiphila</name>
    <dbReference type="NCBI Taxonomy" id="1465635"/>
    <lineage>
        <taxon>Bacteria</taxon>
        <taxon>Pseudomonadati</taxon>
        <taxon>Pseudomonadota</taxon>
        <taxon>Gammaproteobacteria</taxon>
        <taxon>Enterobacterales</taxon>
        <taxon>Erwiniaceae</taxon>
        <taxon>Pantoea</taxon>
    </lineage>
</organism>
<dbReference type="GO" id="GO:1902201">
    <property type="term" value="P:negative regulation of bacterial-type flagellum-dependent cell motility"/>
    <property type="evidence" value="ECO:0007669"/>
    <property type="project" value="TreeGrafter"/>
</dbReference>
<feature type="transmembrane region" description="Helical" evidence="5">
    <location>
        <begin position="12"/>
        <end position="31"/>
    </location>
</feature>
<dbReference type="Gene3D" id="3.30.70.270">
    <property type="match status" value="1"/>
</dbReference>
<evidence type="ECO:0000313" key="8">
    <source>
        <dbReference type="Proteomes" id="UP000239181"/>
    </source>
</evidence>
<protein>
    <recommendedName>
        <fullName evidence="3">diguanylate cyclase</fullName>
        <ecNumber evidence="3">2.7.7.65</ecNumber>
    </recommendedName>
</protein>
<accession>A0A2S9ICM4</accession>
<dbReference type="NCBIfam" id="TIGR00254">
    <property type="entry name" value="GGDEF"/>
    <property type="match status" value="1"/>
</dbReference>
<dbReference type="InterPro" id="IPR043128">
    <property type="entry name" value="Rev_trsase/Diguanyl_cyclase"/>
</dbReference>
<dbReference type="EMBL" id="PDET01000006">
    <property type="protein sequence ID" value="PRD15532.1"/>
    <property type="molecule type" value="Genomic_DNA"/>
</dbReference>
<dbReference type="Pfam" id="PF00990">
    <property type="entry name" value="GGDEF"/>
    <property type="match status" value="1"/>
</dbReference>
<dbReference type="OrthoDB" id="9812260at2"/>
<dbReference type="GO" id="GO:0005886">
    <property type="term" value="C:plasma membrane"/>
    <property type="evidence" value="ECO:0007669"/>
    <property type="project" value="TreeGrafter"/>
</dbReference>
<feature type="domain" description="GGDEF" evidence="6">
    <location>
        <begin position="329"/>
        <end position="463"/>
    </location>
</feature>
<feature type="transmembrane region" description="Helical" evidence="5">
    <location>
        <begin position="188"/>
        <end position="212"/>
    </location>
</feature>
<dbReference type="CDD" id="cd01949">
    <property type="entry name" value="GGDEF"/>
    <property type="match status" value="1"/>
</dbReference>
<comment type="catalytic activity">
    <reaction evidence="4">
        <text>2 GTP = 3',3'-c-di-GMP + 2 diphosphate</text>
        <dbReference type="Rhea" id="RHEA:24898"/>
        <dbReference type="ChEBI" id="CHEBI:33019"/>
        <dbReference type="ChEBI" id="CHEBI:37565"/>
        <dbReference type="ChEBI" id="CHEBI:58805"/>
        <dbReference type="EC" id="2.7.7.65"/>
    </reaction>
</comment>
<feature type="transmembrane region" description="Helical" evidence="5">
    <location>
        <begin position="149"/>
        <end position="168"/>
    </location>
</feature>
<dbReference type="AlphaFoldDB" id="A0A2S9ICM4"/>
<dbReference type="InterPro" id="IPR029787">
    <property type="entry name" value="Nucleotide_cyclase"/>
</dbReference>
<proteinExistence type="predicted"/>
<evidence type="ECO:0000313" key="7">
    <source>
        <dbReference type="EMBL" id="PRD15532.1"/>
    </source>
</evidence>
<comment type="cofactor">
    <cofactor evidence="1">
        <name>Mg(2+)</name>
        <dbReference type="ChEBI" id="CHEBI:18420"/>
    </cofactor>
</comment>
<keyword evidence="5" id="KW-0472">Membrane</keyword>
<dbReference type="PANTHER" id="PTHR45138">
    <property type="entry name" value="REGULATORY COMPONENTS OF SENSORY TRANSDUCTION SYSTEM"/>
    <property type="match status" value="1"/>
</dbReference>
<comment type="pathway">
    <text evidence="2">Purine metabolism; 3',5'-cyclic di-GMP biosynthesis.</text>
</comment>
<evidence type="ECO:0000256" key="5">
    <source>
        <dbReference type="SAM" id="Phobius"/>
    </source>
</evidence>
<dbReference type="Proteomes" id="UP000239181">
    <property type="component" value="Unassembled WGS sequence"/>
</dbReference>